<keyword evidence="2" id="KW-1133">Transmembrane helix</keyword>
<sequence length="265" mass="30629">MKRLLLILFCICTLILCGTANPTCLIRGKAMLLAVQTSEKMQSGVKKETDEDTRKPAALPNTTISKKSREHSSTVAFLLPISIMLLVIMSLSLAGFIRYRRLYKREQAAMSLLQNKYNADVSFFKDKEFLMKILEMEERNVLVNKLVTKLNKIKDKQPKEYQGWMTLATIEVEKYKVPDLWDVFEHDFVKLHPQFKKDLSSKFPDLTDNEYKVCALIRVNFKTKDISEITGVSVKSIEAIRTRLRKRFDLSSTDVLLGDYLNQFE</sequence>
<keyword evidence="6" id="KW-1185">Reference proteome</keyword>
<evidence type="ECO:0000313" key="5">
    <source>
        <dbReference type="EMBL" id="TCN70144.1"/>
    </source>
</evidence>
<dbReference type="InterPro" id="IPR036388">
    <property type="entry name" value="WH-like_DNA-bd_sf"/>
</dbReference>
<evidence type="ECO:0000256" key="3">
    <source>
        <dbReference type="SAM" id="SignalP"/>
    </source>
</evidence>
<dbReference type="EMBL" id="SLWB01000004">
    <property type="protein sequence ID" value="TCN70144.1"/>
    <property type="molecule type" value="Genomic_DNA"/>
</dbReference>
<dbReference type="GO" id="GO:0003677">
    <property type="term" value="F:DNA binding"/>
    <property type="evidence" value="ECO:0007669"/>
    <property type="project" value="InterPro"/>
</dbReference>
<feature type="domain" description="HTH luxR-type" evidence="4">
    <location>
        <begin position="203"/>
        <end position="260"/>
    </location>
</feature>
<feature type="transmembrane region" description="Helical" evidence="2">
    <location>
        <begin position="75"/>
        <end position="97"/>
    </location>
</feature>
<name>A0A4R2ETP3_9BACT</name>
<dbReference type="InterPro" id="IPR016032">
    <property type="entry name" value="Sig_transdc_resp-reg_C-effctor"/>
</dbReference>
<dbReference type="InterPro" id="IPR000792">
    <property type="entry name" value="Tscrpt_reg_LuxR_C"/>
</dbReference>
<accession>A0A4R2ETP3</accession>
<dbReference type="Proteomes" id="UP000294830">
    <property type="component" value="Unassembled WGS sequence"/>
</dbReference>
<dbReference type="SUPFAM" id="SSF46894">
    <property type="entry name" value="C-terminal effector domain of the bipartite response regulators"/>
    <property type="match status" value="1"/>
</dbReference>
<evidence type="ECO:0000313" key="6">
    <source>
        <dbReference type="Proteomes" id="UP000294830"/>
    </source>
</evidence>
<organism evidence="5 6">
    <name type="scientific">Acetobacteroides hydrogenigenes</name>
    <dbReference type="NCBI Taxonomy" id="979970"/>
    <lineage>
        <taxon>Bacteria</taxon>
        <taxon>Pseudomonadati</taxon>
        <taxon>Bacteroidota</taxon>
        <taxon>Bacteroidia</taxon>
        <taxon>Bacteroidales</taxon>
        <taxon>Rikenellaceae</taxon>
        <taxon>Acetobacteroides</taxon>
    </lineage>
</organism>
<evidence type="ECO:0000256" key="2">
    <source>
        <dbReference type="SAM" id="Phobius"/>
    </source>
</evidence>
<feature type="signal peptide" evidence="3">
    <location>
        <begin position="1"/>
        <end position="20"/>
    </location>
</feature>
<keyword evidence="3" id="KW-0732">Signal</keyword>
<protein>
    <recommendedName>
        <fullName evidence="4">HTH luxR-type domain-containing protein</fullName>
    </recommendedName>
</protein>
<dbReference type="Gene3D" id="1.10.10.10">
    <property type="entry name" value="Winged helix-like DNA-binding domain superfamily/Winged helix DNA-binding domain"/>
    <property type="match status" value="1"/>
</dbReference>
<evidence type="ECO:0000256" key="1">
    <source>
        <dbReference type="SAM" id="MobiDB-lite"/>
    </source>
</evidence>
<gene>
    <name evidence="5" type="ORF">CLV25_10499</name>
</gene>
<comment type="caution">
    <text evidence="5">The sequence shown here is derived from an EMBL/GenBank/DDBJ whole genome shotgun (WGS) entry which is preliminary data.</text>
</comment>
<reference evidence="5 6" key="1">
    <citation type="submission" date="2019-03" db="EMBL/GenBank/DDBJ databases">
        <title>Genomic Encyclopedia of Archaeal and Bacterial Type Strains, Phase II (KMG-II): from individual species to whole genera.</title>
        <authorList>
            <person name="Goeker M."/>
        </authorList>
    </citation>
    <scope>NUCLEOTIDE SEQUENCE [LARGE SCALE GENOMIC DNA]</scope>
    <source>
        <strain evidence="5 6">RL-C</strain>
    </source>
</reference>
<dbReference type="SMART" id="SM00421">
    <property type="entry name" value="HTH_LUXR"/>
    <property type="match status" value="1"/>
</dbReference>
<feature type="chain" id="PRO_5020637019" description="HTH luxR-type domain-containing protein" evidence="3">
    <location>
        <begin position="21"/>
        <end position="265"/>
    </location>
</feature>
<dbReference type="GO" id="GO:0006355">
    <property type="term" value="P:regulation of DNA-templated transcription"/>
    <property type="evidence" value="ECO:0007669"/>
    <property type="project" value="InterPro"/>
</dbReference>
<keyword evidence="2" id="KW-0472">Membrane</keyword>
<dbReference type="AlphaFoldDB" id="A0A4R2ETP3"/>
<proteinExistence type="predicted"/>
<feature type="compositionally biased region" description="Basic and acidic residues" evidence="1">
    <location>
        <begin position="45"/>
        <end position="55"/>
    </location>
</feature>
<keyword evidence="2" id="KW-0812">Transmembrane</keyword>
<feature type="region of interest" description="Disordered" evidence="1">
    <location>
        <begin position="43"/>
        <end position="66"/>
    </location>
</feature>
<evidence type="ECO:0000259" key="4">
    <source>
        <dbReference type="SMART" id="SM00421"/>
    </source>
</evidence>